<keyword evidence="1" id="KW-0812">Transmembrane</keyword>
<evidence type="ECO:0000313" key="3">
    <source>
        <dbReference type="Ensembl" id="ENSRNOP00000109597.1"/>
    </source>
</evidence>
<evidence type="ECO:0000256" key="2">
    <source>
        <dbReference type="SAM" id="SignalP"/>
    </source>
</evidence>
<dbReference type="GeneID" id="120099334"/>
<reference evidence="3" key="2">
    <citation type="submission" date="2025-08" db="UniProtKB">
        <authorList>
            <consortium name="Ensembl"/>
        </authorList>
    </citation>
    <scope>IDENTIFICATION</scope>
    <source>
        <strain evidence="3">Brown Norway</strain>
    </source>
</reference>
<evidence type="ECO:0000313" key="4">
    <source>
        <dbReference type="Proteomes" id="UP000002494"/>
    </source>
</evidence>
<gene>
    <name evidence="3" type="primary">Smim30</name>
</gene>
<dbReference type="Ensembl" id="ENSRNOT00000162361.1">
    <property type="protein sequence ID" value="ENSRNOP00000109597.1"/>
    <property type="gene ID" value="ENSRNOG00000089776.1"/>
</dbReference>
<keyword evidence="1" id="KW-1133">Transmembrane helix</keyword>
<dbReference type="RefSeq" id="XP_038956436.1">
    <property type="nucleotide sequence ID" value="XM_039100508.2"/>
</dbReference>
<keyword evidence="2" id="KW-0732">Signal</keyword>
<feature type="signal peptide" evidence="2">
    <location>
        <begin position="1"/>
        <end position="24"/>
    </location>
</feature>
<evidence type="ECO:0008006" key="5">
    <source>
        <dbReference type="Google" id="ProtNLM"/>
    </source>
</evidence>
<dbReference type="InterPro" id="IPR031742">
    <property type="entry name" value="DUF4730"/>
</dbReference>
<dbReference type="GeneTree" id="ENSGT00400000023684"/>
<dbReference type="Pfam" id="PF15873">
    <property type="entry name" value="DUF4730"/>
    <property type="match status" value="1"/>
</dbReference>
<dbReference type="PANTHER" id="PTHR36878">
    <property type="entry name" value="SMALL INTEGRAL MEMBRANE PROTEIN 30"/>
    <property type="match status" value="1"/>
</dbReference>
<organism evidence="3 4">
    <name type="scientific">Rattus norvegicus</name>
    <name type="common">Rat</name>
    <dbReference type="NCBI Taxonomy" id="10116"/>
    <lineage>
        <taxon>Eukaryota</taxon>
        <taxon>Metazoa</taxon>
        <taxon>Chordata</taxon>
        <taxon>Craniata</taxon>
        <taxon>Vertebrata</taxon>
        <taxon>Euteleostomi</taxon>
        <taxon>Mammalia</taxon>
        <taxon>Eutheria</taxon>
        <taxon>Euarchontoglires</taxon>
        <taxon>Glires</taxon>
        <taxon>Rodentia</taxon>
        <taxon>Myomorpha</taxon>
        <taxon>Muroidea</taxon>
        <taxon>Muridae</taxon>
        <taxon>Murinae</taxon>
        <taxon>Rattus</taxon>
    </lineage>
</organism>
<name>A0ABK0LX06_RAT</name>
<proteinExistence type="predicted"/>
<dbReference type="Proteomes" id="UP000002494">
    <property type="component" value="Chromosome X"/>
</dbReference>
<dbReference type="PANTHER" id="PTHR36878:SF1">
    <property type="entry name" value="SMALL INTEGRAL MEMBRANE PROTEIN 30"/>
    <property type="match status" value="1"/>
</dbReference>
<sequence>MNSCLTQLILVLSSLLLILSGVEAVEAGDVTALLLGVVLSVTGICACLETYARKQNGQIGL</sequence>
<accession>A0ABK0LX06</accession>
<keyword evidence="1" id="KW-0472">Membrane</keyword>
<keyword evidence="4" id="KW-1185">Reference proteome</keyword>
<reference evidence="3" key="3">
    <citation type="submission" date="2025-09" db="UniProtKB">
        <authorList>
            <consortium name="Ensembl"/>
        </authorList>
    </citation>
    <scope>IDENTIFICATION</scope>
    <source>
        <strain evidence="3">Brown Norway</strain>
    </source>
</reference>
<evidence type="ECO:0000256" key="1">
    <source>
        <dbReference type="SAM" id="Phobius"/>
    </source>
</evidence>
<feature type="chain" id="PRO_5047315279" description="Small integral membrane protein 30" evidence="2">
    <location>
        <begin position="25"/>
        <end position="61"/>
    </location>
</feature>
<reference evidence="3" key="1">
    <citation type="submission" date="2024-01" db="EMBL/GenBank/DDBJ databases">
        <title>GRCr8: a new rat reference genome assembly contstructed from accurate long reads and long range scaffolding.</title>
        <authorList>
            <person name="Doris P.A."/>
            <person name="Kalbfleisch T."/>
            <person name="Li K."/>
            <person name="Howe K."/>
            <person name="Wood J."/>
        </authorList>
    </citation>
    <scope>NUCLEOTIDE SEQUENCE [LARGE SCALE GENOMIC DNA]</scope>
    <source>
        <strain evidence="3">Brown Norway</strain>
    </source>
</reference>
<protein>
    <recommendedName>
        <fullName evidence="5">Small integral membrane protein 30</fullName>
    </recommendedName>
</protein>
<feature type="transmembrane region" description="Helical" evidence="1">
    <location>
        <begin position="34"/>
        <end position="52"/>
    </location>
</feature>